<dbReference type="HOGENOM" id="CLU_211847_0_0_1"/>
<dbReference type="CTD" id="20252377"/>
<proteinExistence type="predicted"/>
<dbReference type="GO" id="GO:0046872">
    <property type="term" value="F:metal ion binding"/>
    <property type="evidence" value="ECO:0007669"/>
    <property type="project" value="UniProtKB-KW"/>
</dbReference>
<dbReference type="RefSeq" id="XP_009056640.1">
    <property type="nucleotide sequence ID" value="XM_009058392.1"/>
</dbReference>
<evidence type="ECO:0000256" key="5">
    <source>
        <dbReference type="PROSITE-ProRule" id="PRU00070"/>
    </source>
</evidence>
<evidence type="ECO:0000256" key="2">
    <source>
        <dbReference type="ARBA" id="ARBA00022833"/>
    </source>
</evidence>
<keyword evidence="8" id="KW-1185">Reference proteome</keyword>
<evidence type="ECO:0000313" key="7">
    <source>
        <dbReference type="EMBL" id="ESO92515.1"/>
    </source>
</evidence>
<dbReference type="Proteomes" id="UP000030746">
    <property type="component" value="Unassembled WGS sequence"/>
</dbReference>
<feature type="non-terminal residue" evidence="7">
    <location>
        <position position="1"/>
    </location>
</feature>
<reference evidence="7 8" key="1">
    <citation type="journal article" date="2013" name="Nature">
        <title>Insights into bilaterian evolution from three spiralian genomes.</title>
        <authorList>
            <person name="Simakov O."/>
            <person name="Marletaz F."/>
            <person name="Cho S.J."/>
            <person name="Edsinger-Gonzales E."/>
            <person name="Havlak P."/>
            <person name="Hellsten U."/>
            <person name="Kuo D.H."/>
            <person name="Larsson T."/>
            <person name="Lv J."/>
            <person name="Arendt D."/>
            <person name="Savage R."/>
            <person name="Osoegawa K."/>
            <person name="de Jong P."/>
            <person name="Grimwood J."/>
            <person name="Chapman J.A."/>
            <person name="Shapiro H."/>
            <person name="Aerts A."/>
            <person name="Otillar R.P."/>
            <person name="Terry A.Y."/>
            <person name="Boore J.L."/>
            <person name="Grigoriev I.V."/>
            <person name="Lindberg D.R."/>
            <person name="Seaver E.C."/>
            <person name="Weisblat D.A."/>
            <person name="Putnam N.H."/>
            <person name="Rokhsar D.S."/>
        </authorList>
    </citation>
    <scope>NUCLEOTIDE SEQUENCE [LARGE SCALE GENOMIC DNA]</scope>
</reference>
<dbReference type="GO" id="GO:0000978">
    <property type="term" value="F:RNA polymerase II cis-regulatory region sequence-specific DNA binding"/>
    <property type="evidence" value="ECO:0007669"/>
    <property type="project" value="TreeGrafter"/>
</dbReference>
<dbReference type="SMART" id="SM00301">
    <property type="entry name" value="DM"/>
    <property type="match status" value="1"/>
</dbReference>
<dbReference type="GeneID" id="20252377"/>
<dbReference type="OMA" id="RNPRCAH"/>
<keyword evidence="2 5" id="KW-0862">Zinc</keyword>
<dbReference type="PANTHER" id="PTHR12322">
    <property type="entry name" value="DOUBLESEX AND MAB-3 RELATED TRANSCRIPTION FACTOR DMRT"/>
    <property type="match status" value="1"/>
</dbReference>
<dbReference type="InterPro" id="IPR026607">
    <property type="entry name" value="DMRT"/>
</dbReference>
<keyword evidence="3 5" id="KW-0238">DNA-binding</keyword>
<dbReference type="AlphaFoldDB" id="V4ABQ8"/>
<accession>V4ABQ8</accession>
<dbReference type="Gene3D" id="4.10.1040.10">
    <property type="entry name" value="DM DNA-binding domain"/>
    <property type="match status" value="1"/>
</dbReference>
<protein>
    <recommendedName>
        <fullName evidence="6">DM domain-containing protein</fullName>
    </recommendedName>
</protein>
<dbReference type="STRING" id="225164.V4ABQ8"/>
<dbReference type="OrthoDB" id="6162476at2759"/>
<evidence type="ECO:0000256" key="4">
    <source>
        <dbReference type="ARBA" id="ARBA00023242"/>
    </source>
</evidence>
<evidence type="ECO:0000256" key="1">
    <source>
        <dbReference type="ARBA" id="ARBA00022723"/>
    </source>
</evidence>
<dbReference type="PANTHER" id="PTHR12322:SF53">
    <property type="entry name" value="DOUBLESEX-MAB RELATED 11E"/>
    <property type="match status" value="1"/>
</dbReference>
<dbReference type="GO" id="GO:0005634">
    <property type="term" value="C:nucleus"/>
    <property type="evidence" value="ECO:0007669"/>
    <property type="project" value="UniProtKB-SubCell"/>
</dbReference>
<dbReference type="Pfam" id="PF00751">
    <property type="entry name" value="DM"/>
    <property type="match status" value="1"/>
</dbReference>
<evidence type="ECO:0000313" key="8">
    <source>
        <dbReference type="Proteomes" id="UP000030746"/>
    </source>
</evidence>
<organism evidence="7 8">
    <name type="scientific">Lottia gigantea</name>
    <name type="common">Giant owl limpet</name>
    <dbReference type="NCBI Taxonomy" id="225164"/>
    <lineage>
        <taxon>Eukaryota</taxon>
        <taxon>Metazoa</taxon>
        <taxon>Spiralia</taxon>
        <taxon>Lophotrochozoa</taxon>
        <taxon>Mollusca</taxon>
        <taxon>Gastropoda</taxon>
        <taxon>Patellogastropoda</taxon>
        <taxon>Lottioidea</taxon>
        <taxon>Lottiidae</taxon>
        <taxon>Lottia</taxon>
    </lineage>
</organism>
<feature type="non-terminal residue" evidence="7">
    <location>
        <position position="66"/>
    </location>
</feature>
<feature type="DNA-binding region" description="DM" evidence="5">
    <location>
        <begin position="10"/>
        <end position="57"/>
    </location>
</feature>
<sequence>IHEEKKRPCCSKCRNHCVLSPLKGHKRRCLYKDCQCPKCQLVEARRDISKRQIALRRLQIEEENYG</sequence>
<dbReference type="KEGG" id="lgi:LOTGIDRAFT_79168"/>
<keyword evidence="1 5" id="KW-0479">Metal-binding</keyword>
<dbReference type="SUPFAM" id="SSF82927">
    <property type="entry name" value="Cysteine-rich DNA binding domain, (DM domain)"/>
    <property type="match status" value="1"/>
</dbReference>
<keyword evidence="4 5" id="KW-0539">Nucleus</keyword>
<evidence type="ECO:0000259" key="6">
    <source>
        <dbReference type="PROSITE" id="PS50809"/>
    </source>
</evidence>
<gene>
    <name evidence="7" type="ORF">LOTGIDRAFT_79168</name>
</gene>
<dbReference type="EMBL" id="KB202050">
    <property type="protein sequence ID" value="ESO92515.1"/>
    <property type="molecule type" value="Genomic_DNA"/>
</dbReference>
<feature type="domain" description="DM" evidence="6">
    <location>
        <begin position="10"/>
        <end position="57"/>
    </location>
</feature>
<comment type="subcellular location">
    <subcellularLocation>
        <location evidence="5">Nucleus</location>
    </subcellularLocation>
</comment>
<dbReference type="InterPro" id="IPR001275">
    <property type="entry name" value="DM_DNA-bd"/>
</dbReference>
<dbReference type="PROSITE" id="PS40000">
    <property type="entry name" value="DM_1"/>
    <property type="match status" value="1"/>
</dbReference>
<dbReference type="GO" id="GO:0000981">
    <property type="term" value="F:DNA-binding transcription factor activity, RNA polymerase II-specific"/>
    <property type="evidence" value="ECO:0007669"/>
    <property type="project" value="TreeGrafter"/>
</dbReference>
<dbReference type="GO" id="GO:0007548">
    <property type="term" value="P:sex differentiation"/>
    <property type="evidence" value="ECO:0007669"/>
    <property type="project" value="TreeGrafter"/>
</dbReference>
<evidence type="ECO:0000256" key="3">
    <source>
        <dbReference type="ARBA" id="ARBA00023125"/>
    </source>
</evidence>
<dbReference type="InterPro" id="IPR036407">
    <property type="entry name" value="DM_DNA-bd_sf"/>
</dbReference>
<dbReference type="PROSITE" id="PS50809">
    <property type="entry name" value="DM_2"/>
    <property type="match status" value="1"/>
</dbReference>
<name>V4ABQ8_LOTGI</name>